<organism evidence="2 3">
    <name type="scientific">Heracleum sosnowskyi</name>
    <dbReference type="NCBI Taxonomy" id="360622"/>
    <lineage>
        <taxon>Eukaryota</taxon>
        <taxon>Viridiplantae</taxon>
        <taxon>Streptophyta</taxon>
        <taxon>Embryophyta</taxon>
        <taxon>Tracheophyta</taxon>
        <taxon>Spermatophyta</taxon>
        <taxon>Magnoliopsida</taxon>
        <taxon>eudicotyledons</taxon>
        <taxon>Gunneridae</taxon>
        <taxon>Pentapetalae</taxon>
        <taxon>asterids</taxon>
        <taxon>campanulids</taxon>
        <taxon>Apiales</taxon>
        <taxon>Apiaceae</taxon>
        <taxon>Apioideae</taxon>
        <taxon>apioid superclade</taxon>
        <taxon>Tordylieae</taxon>
        <taxon>Tordyliinae</taxon>
        <taxon>Heracleum</taxon>
    </lineage>
</organism>
<dbReference type="Gene3D" id="3.30.420.10">
    <property type="entry name" value="Ribonuclease H-like superfamily/Ribonuclease H"/>
    <property type="match status" value="2"/>
</dbReference>
<evidence type="ECO:0000259" key="1">
    <source>
        <dbReference type="PROSITE" id="PS50822"/>
    </source>
</evidence>
<feature type="domain" description="Piwi" evidence="1">
    <location>
        <begin position="47"/>
        <end position="98"/>
    </location>
</feature>
<dbReference type="EMBL" id="JAUIZM010000001">
    <property type="protein sequence ID" value="KAK1402827.1"/>
    <property type="molecule type" value="Genomic_DNA"/>
</dbReference>
<protein>
    <recommendedName>
        <fullName evidence="1">Piwi domain-containing protein</fullName>
    </recommendedName>
</protein>
<dbReference type="PROSITE" id="PS50822">
    <property type="entry name" value="PIWI"/>
    <property type="match status" value="1"/>
</dbReference>
<dbReference type="InterPro" id="IPR012337">
    <property type="entry name" value="RNaseH-like_sf"/>
</dbReference>
<dbReference type="PANTHER" id="PTHR22891">
    <property type="entry name" value="EUKARYOTIC TRANSLATION INITIATION FACTOR 2C"/>
    <property type="match status" value="1"/>
</dbReference>
<comment type="caution">
    <text evidence="2">The sequence shown here is derived from an EMBL/GenBank/DDBJ whole genome shotgun (WGS) entry which is preliminary data.</text>
</comment>
<reference evidence="2" key="1">
    <citation type="submission" date="2023-02" db="EMBL/GenBank/DDBJ databases">
        <title>Genome of toxic invasive species Heracleum sosnowskyi carries increased number of genes despite the absence of recent whole-genome duplications.</title>
        <authorList>
            <person name="Schelkunov M."/>
            <person name="Shtratnikova V."/>
            <person name="Makarenko M."/>
            <person name="Klepikova A."/>
            <person name="Omelchenko D."/>
            <person name="Novikova G."/>
            <person name="Obukhova E."/>
            <person name="Bogdanov V."/>
            <person name="Penin A."/>
            <person name="Logacheva M."/>
        </authorList>
    </citation>
    <scope>NUCLEOTIDE SEQUENCE</scope>
    <source>
        <strain evidence="2">Hsosn_3</strain>
        <tissue evidence="2">Leaf</tissue>
    </source>
</reference>
<evidence type="ECO:0000313" key="3">
    <source>
        <dbReference type="Proteomes" id="UP001237642"/>
    </source>
</evidence>
<evidence type="ECO:0000313" key="2">
    <source>
        <dbReference type="EMBL" id="KAK1402827.1"/>
    </source>
</evidence>
<dbReference type="SUPFAM" id="SSF53098">
    <property type="entry name" value="Ribonuclease H-like"/>
    <property type="match status" value="1"/>
</dbReference>
<dbReference type="InterPro" id="IPR003165">
    <property type="entry name" value="Piwi"/>
</dbReference>
<dbReference type="InterPro" id="IPR036397">
    <property type="entry name" value="RNaseH_sf"/>
</dbReference>
<name>A0AAD8NBA8_9APIA</name>
<reference evidence="2" key="2">
    <citation type="submission" date="2023-05" db="EMBL/GenBank/DDBJ databases">
        <authorList>
            <person name="Schelkunov M.I."/>
        </authorList>
    </citation>
    <scope>NUCLEOTIDE SEQUENCE</scope>
    <source>
        <strain evidence="2">Hsosn_3</strain>
        <tissue evidence="2">Leaf</tissue>
    </source>
</reference>
<dbReference type="AlphaFoldDB" id="A0AAD8NBA8"/>
<dbReference type="Pfam" id="PF02171">
    <property type="entry name" value="Piwi"/>
    <property type="match status" value="1"/>
</dbReference>
<proteinExistence type="predicted"/>
<sequence length="115" mass="13349">MILQITCTLVHQPLQLYQVLLYELDAIRKACASLEPNYQPPVTFIVGTSRPAHYHVLWDENNFTADGIQSLTNNLCYTYARCTRSVSVVPPAYYAHLARNPGEWMWCWSRVMFYC</sequence>
<dbReference type="GO" id="GO:0003676">
    <property type="term" value="F:nucleic acid binding"/>
    <property type="evidence" value="ECO:0007669"/>
    <property type="project" value="InterPro"/>
</dbReference>
<accession>A0AAD8NBA8</accession>
<keyword evidence="3" id="KW-1185">Reference proteome</keyword>
<gene>
    <name evidence="2" type="ORF">POM88_002432</name>
</gene>
<dbReference type="Proteomes" id="UP001237642">
    <property type="component" value="Unassembled WGS sequence"/>
</dbReference>